<proteinExistence type="predicted"/>
<keyword evidence="1" id="KW-0812">Transmembrane</keyword>
<accession>A0A2G9ZM16</accession>
<reference evidence="2 3" key="1">
    <citation type="submission" date="2017-09" db="EMBL/GenBank/DDBJ databases">
        <title>Depth-based differentiation of microbial function through sediment-hosted aquifers and enrichment of novel symbionts in the deep terrestrial subsurface.</title>
        <authorList>
            <person name="Probst A.J."/>
            <person name="Ladd B."/>
            <person name="Jarett J.K."/>
            <person name="Geller-Mcgrath D.E."/>
            <person name="Sieber C.M."/>
            <person name="Emerson J.B."/>
            <person name="Anantharaman K."/>
            <person name="Thomas B.C."/>
            <person name="Malmstrom R."/>
            <person name="Stieglmeier M."/>
            <person name="Klingl A."/>
            <person name="Woyke T."/>
            <person name="Ryan C.M."/>
            <person name="Banfield J.F."/>
        </authorList>
    </citation>
    <scope>NUCLEOTIDE SEQUENCE [LARGE SCALE GENOMIC DNA]</scope>
    <source>
        <strain evidence="2">CG23_combo_of_CG06-09_8_20_14_all_49_15</strain>
    </source>
</reference>
<dbReference type="EMBL" id="PCSD01000003">
    <property type="protein sequence ID" value="PIP34207.1"/>
    <property type="molecule type" value="Genomic_DNA"/>
</dbReference>
<evidence type="ECO:0000313" key="3">
    <source>
        <dbReference type="Proteomes" id="UP000230729"/>
    </source>
</evidence>
<name>A0A2G9ZM16_9BACT</name>
<keyword evidence="1" id="KW-1133">Transmembrane helix</keyword>
<sequence length="83" mass="9874">MSIFLYYLLFVYGALMLVWFALVLVALYHMFHYGYKNFTTFFAIFLFLIVILALAYYTYILLAPVDWTAEIKIFSRPTSNPMF</sequence>
<evidence type="ECO:0000256" key="1">
    <source>
        <dbReference type="SAM" id="Phobius"/>
    </source>
</evidence>
<dbReference type="AlphaFoldDB" id="A0A2G9ZM16"/>
<protein>
    <submittedName>
        <fullName evidence="2">Uncharacterized protein</fullName>
    </submittedName>
</protein>
<dbReference type="Proteomes" id="UP000230729">
    <property type="component" value="Unassembled WGS sequence"/>
</dbReference>
<feature type="transmembrane region" description="Helical" evidence="1">
    <location>
        <begin position="40"/>
        <end position="59"/>
    </location>
</feature>
<keyword evidence="1" id="KW-0472">Membrane</keyword>
<comment type="caution">
    <text evidence="2">The sequence shown here is derived from an EMBL/GenBank/DDBJ whole genome shotgun (WGS) entry which is preliminary data.</text>
</comment>
<evidence type="ECO:0000313" key="2">
    <source>
        <dbReference type="EMBL" id="PIP34207.1"/>
    </source>
</evidence>
<gene>
    <name evidence="2" type="ORF">COX22_00270</name>
</gene>
<feature type="transmembrane region" description="Helical" evidence="1">
    <location>
        <begin position="6"/>
        <end position="28"/>
    </location>
</feature>
<organism evidence="2 3">
    <name type="scientific">Candidatus Falkowbacteria bacterium CG23_combo_of_CG06-09_8_20_14_all_49_15</name>
    <dbReference type="NCBI Taxonomy" id="1974572"/>
    <lineage>
        <taxon>Bacteria</taxon>
        <taxon>Candidatus Falkowiibacteriota</taxon>
    </lineage>
</organism>